<reference evidence="3" key="2">
    <citation type="submission" date="2019-06" db="EMBL/GenBank/DDBJ databases">
        <title>Genomics analysis of Aphanomyces spp. identifies a new class of oomycete effector associated with host adaptation.</title>
        <authorList>
            <person name="Gaulin E."/>
        </authorList>
    </citation>
    <scope>NUCLEOTIDE SEQUENCE</scope>
    <source>
        <strain evidence="3">CBS 578.67</strain>
    </source>
</reference>
<reference evidence="4 5" key="1">
    <citation type="submission" date="2019-03" db="EMBL/GenBank/DDBJ databases">
        <authorList>
            <person name="Gaulin E."/>
            <person name="Dumas B."/>
        </authorList>
    </citation>
    <scope>NUCLEOTIDE SEQUENCE [LARGE SCALE GENOMIC DNA]</scope>
    <source>
        <strain evidence="4">CBS 568.67</strain>
    </source>
</reference>
<dbReference type="EMBL" id="CAADRA010005538">
    <property type="protein sequence ID" value="VFT90906.1"/>
    <property type="molecule type" value="Genomic_DNA"/>
</dbReference>
<evidence type="ECO:0000256" key="1">
    <source>
        <dbReference type="SAM" id="SignalP"/>
    </source>
</evidence>
<dbReference type="Pfam" id="PF14295">
    <property type="entry name" value="PAN_4"/>
    <property type="match status" value="1"/>
</dbReference>
<dbReference type="SUPFAM" id="SSF49870">
    <property type="entry name" value="Osmotin, thaumatin-like protein"/>
    <property type="match status" value="1"/>
</dbReference>
<proteinExistence type="predicted"/>
<protein>
    <submittedName>
        <fullName evidence="4">Aste57867_14078 protein</fullName>
    </submittedName>
</protein>
<dbReference type="Proteomes" id="UP000332933">
    <property type="component" value="Unassembled WGS sequence"/>
</dbReference>
<name>A0A485L1E7_9STRA</name>
<dbReference type="InterPro" id="IPR003609">
    <property type="entry name" value="Pan_app"/>
</dbReference>
<feature type="signal peptide" evidence="1">
    <location>
        <begin position="1"/>
        <end position="21"/>
    </location>
</feature>
<evidence type="ECO:0000313" key="3">
    <source>
        <dbReference type="EMBL" id="KAF0695074.1"/>
    </source>
</evidence>
<dbReference type="SMART" id="SM00205">
    <property type="entry name" value="THN"/>
    <property type="match status" value="1"/>
</dbReference>
<dbReference type="PANTHER" id="PTHR31737">
    <property type="entry name" value="PROTEIN TOS1"/>
    <property type="match status" value="1"/>
</dbReference>
<sequence>MMRASTLACMWLLQAAATVRAVDLAYNTDYWGNDIDSTAQDDPNDCVDDCNDNPACKLFVWFQGTCWLKDKKGARNDNAAGAVAGIVRDGGNDNDNGGGSTSGATLVFVNKCDFNIQLHKVYSLICSLDQGDSCDHWLNVGEHPMFRHTQASEATLVELSKTADRVWYDVSVVPPMCGNGHSHAECLRNNGNRPGFNVPVSVVPQKYNDDPSKGNCHAVNCPHDVCPEAYTYPFDDFKMKDCPSDESLLVTFCP</sequence>
<gene>
    <name evidence="4" type="primary">Aste57867_14078</name>
    <name evidence="3" type="ORF">As57867_014027</name>
    <name evidence="4" type="ORF">ASTE57867_14078</name>
</gene>
<dbReference type="InterPro" id="IPR037176">
    <property type="entry name" value="Osmotin/thaumatin-like_sf"/>
</dbReference>
<dbReference type="AlphaFoldDB" id="A0A485L1E7"/>
<accession>A0A485L1E7</accession>
<keyword evidence="1" id="KW-0732">Signal</keyword>
<evidence type="ECO:0000313" key="5">
    <source>
        <dbReference type="Proteomes" id="UP000332933"/>
    </source>
</evidence>
<keyword evidence="5" id="KW-1185">Reference proteome</keyword>
<evidence type="ECO:0000313" key="4">
    <source>
        <dbReference type="EMBL" id="VFT90906.1"/>
    </source>
</evidence>
<feature type="chain" id="PRO_5033437240" evidence="1">
    <location>
        <begin position="22"/>
        <end position="254"/>
    </location>
</feature>
<dbReference type="Gene3D" id="2.60.110.10">
    <property type="entry name" value="Thaumatin"/>
    <property type="match status" value="1"/>
</dbReference>
<dbReference type="PANTHER" id="PTHR31737:SF2">
    <property type="entry name" value="PROTEIN TOS1"/>
    <property type="match status" value="1"/>
</dbReference>
<dbReference type="EMBL" id="VJMH01005517">
    <property type="protein sequence ID" value="KAF0695074.1"/>
    <property type="molecule type" value="Genomic_DNA"/>
</dbReference>
<organism evidence="4 5">
    <name type="scientific">Aphanomyces stellatus</name>
    <dbReference type="NCBI Taxonomy" id="120398"/>
    <lineage>
        <taxon>Eukaryota</taxon>
        <taxon>Sar</taxon>
        <taxon>Stramenopiles</taxon>
        <taxon>Oomycota</taxon>
        <taxon>Saprolegniomycetes</taxon>
        <taxon>Saprolegniales</taxon>
        <taxon>Verrucalvaceae</taxon>
        <taxon>Aphanomyces</taxon>
    </lineage>
</organism>
<dbReference type="PROSITE" id="PS51367">
    <property type="entry name" value="THAUMATIN_2"/>
    <property type="match status" value="1"/>
</dbReference>
<dbReference type="InterPro" id="IPR001938">
    <property type="entry name" value="Thaumatin"/>
</dbReference>
<feature type="domain" description="Apple" evidence="2">
    <location>
        <begin position="28"/>
        <end position="69"/>
    </location>
</feature>
<dbReference type="Gene3D" id="3.50.4.10">
    <property type="entry name" value="Hepatocyte Growth Factor"/>
    <property type="match status" value="1"/>
</dbReference>
<dbReference type="OrthoDB" id="59409at2759"/>
<evidence type="ECO:0000259" key="2">
    <source>
        <dbReference type="Pfam" id="PF14295"/>
    </source>
</evidence>